<dbReference type="Pfam" id="PF11042">
    <property type="entry name" value="DUF2750"/>
    <property type="match status" value="1"/>
</dbReference>
<gene>
    <name evidence="1" type="ORF">JOC74_004476</name>
</gene>
<dbReference type="InterPro" id="IPR021284">
    <property type="entry name" value="DUF2750"/>
</dbReference>
<dbReference type="Proteomes" id="UP000674416">
    <property type="component" value="Unassembled WGS sequence"/>
</dbReference>
<sequence>MYYIYVFQWISSVSCTNNLLICSSIIPLKEFMNNWLYGMNKERLLVGVNWNVKLMGLEVASYELFKELEERSEN</sequence>
<protein>
    <submittedName>
        <fullName evidence="1">Uncharacterized protein</fullName>
    </submittedName>
</protein>
<comment type="caution">
    <text evidence="1">The sequence shown here is derived from an EMBL/GenBank/DDBJ whole genome shotgun (WGS) entry which is preliminary data.</text>
</comment>
<proteinExistence type="predicted"/>
<evidence type="ECO:0000313" key="1">
    <source>
        <dbReference type="EMBL" id="MBP1083929.1"/>
    </source>
</evidence>
<dbReference type="EMBL" id="JAFDST010000008">
    <property type="protein sequence ID" value="MBP1083929.1"/>
    <property type="molecule type" value="Genomic_DNA"/>
</dbReference>
<accession>A0ABS4D2S7</accession>
<name>A0ABS4D2S7_9BACI</name>
<reference evidence="1 2" key="1">
    <citation type="submission" date="2021-01" db="EMBL/GenBank/DDBJ databases">
        <title>Genomic Encyclopedia of Type Strains, Phase IV (KMG-IV): sequencing the most valuable type-strain genomes for metagenomic binning, comparative biology and taxonomic classification.</title>
        <authorList>
            <person name="Goeker M."/>
        </authorList>
    </citation>
    <scope>NUCLEOTIDE SEQUENCE [LARGE SCALE GENOMIC DNA]</scope>
    <source>
        <strain evidence="1 2">DSM 103394</strain>
    </source>
</reference>
<evidence type="ECO:0000313" key="2">
    <source>
        <dbReference type="Proteomes" id="UP000674416"/>
    </source>
</evidence>
<organism evidence="1 2">
    <name type="scientific">Bacillus capparidis</name>
    <dbReference type="NCBI Taxonomy" id="1840411"/>
    <lineage>
        <taxon>Bacteria</taxon>
        <taxon>Bacillati</taxon>
        <taxon>Bacillota</taxon>
        <taxon>Bacilli</taxon>
        <taxon>Bacillales</taxon>
        <taxon>Bacillaceae</taxon>
        <taxon>Bacillus</taxon>
    </lineage>
</organism>
<keyword evidence="2" id="KW-1185">Reference proteome</keyword>